<proteinExistence type="predicted"/>
<dbReference type="RefSeq" id="WP_291797581.1">
    <property type="nucleotide sequence ID" value="NZ_BAAAPZ010000008.1"/>
</dbReference>
<dbReference type="Pfam" id="PF14029">
    <property type="entry name" value="DUF4244"/>
    <property type="match status" value="1"/>
</dbReference>
<dbReference type="Proteomes" id="UP001500984">
    <property type="component" value="Unassembled WGS sequence"/>
</dbReference>
<evidence type="ECO:0008006" key="5">
    <source>
        <dbReference type="Google" id="ProtNLM"/>
    </source>
</evidence>
<evidence type="ECO:0000256" key="2">
    <source>
        <dbReference type="SAM" id="Phobius"/>
    </source>
</evidence>
<keyword evidence="2" id="KW-1133">Transmembrane helix</keyword>
<feature type="region of interest" description="Disordered" evidence="1">
    <location>
        <begin position="1"/>
        <end position="34"/>
    </location>
</feature>
<sequence>METEDRDMTAGVPEAATGAAAEPEAGRNVTEPGSIRECLADDTGATTAEYAITTLAACGFAALLVVVLKSDPLKEMITGVITGALGLGGA</sequence>
<evidence type="ECO:0000256" key="1">
    <source>
        <dbReference type="SAM" id="MobiDB-lite"/>
    </source>
</evidence>
<evidence type="ECO:0000313" key="3">
    <source>
        <dbReference type="EMBL" id="GAA2099004.1"/>
    </source>
</evidence>
<feature type="transmembrane region" description="Helical" evidence="2">
    <location>
        <begin position="50"/>
        <end position="68"/>
    </location>
</feature>
<keyword evidence="2" id="KW-0812">Transmembrane</keyword>
<evidence type="ECO:0000313" key="4">
    <source>
        <dbReference type="Proteomes" id="UP001500984"/>
    </source>
</evidence>
<keyword evidence="2" id="KW-0472">Membrane</keyword>
<name>A0ABN2WUF3_9MICO</name>
<dbReference type="InterPro" id="IPR025338">
    <property type="entry name" value="DUF4244"/>
</dbReference>
<gene>
    <name evidence="3" type="ORF">GCM10009823_20620</name>
</gene>
<organism evidence="3 4">
    <name type="scientific">Brevibacterium salitolerans</name>
    <dbReference type="NCBI Taxonomy" id="1403566"/>
    <lineage>
        <taxon>Bacteria</taxon>
        <taxon>Bacillati</taxon>
        <taxon>Actinomycetota</taxon>
        <taxon>Actinomycetes</taxon>
        <taxon>Micrococcales</taxon>
        <taxon>Brevibacteriaceae</taxon>
        <taxon>Brevibacterium</taxon>
    </lineage>
</organism>
<protein>
    <recommendedName>
        <fullName evidence="5">DUF4244 domain-containing protein</fullName>
    </recommendedName>
</protein>
<feature type="compositionally biased region" description="Low complexity" evidence="1">
    <location>
        <begin position="9"/>
        <end position="23"/>
    </location>
</feature>
<comment type="caution">
    <text evidence="3">The sequence shown here is derived from an EMBL/GenBank/DDBJ whole genome shotgun (WGS) entry which is preliminary data.</text>
</comment>
<dbReference type="EMBL" id="BAAAPZ010000008">
    <property type="protein sequence ID" value="GAA2099004.1"/>
    <property type="molecule type" value="Genomic_DNA"/>
</dbReference>
<keyword evidence="4" id="KW-1185">Reference proteome</keyword>
<reference evidence="3 4" key="1">
    <citation type="journal article" date="2019" name="Int. J. Syst. Evol. Microbiol.">
        <title>The Global Catalogue of Microorganisms (GCM) 10K type strain sequencing project: providing services to taxonomists for standard genome sequencing and annotation.</title>
        <authorList>
            <consortium name="The Broad Institute Genomics Platform"/>
            <consortium name="The Broad Institute Genome Sequencing Center for Infectious Disease"/>
            <person name="Wu L."/>
            <person name="Ma J."/>
        </authorList>
    </citation>
    <scope>NUCLEOTIDE SEQUENCE [LARGE SCALE GENOMIC DNA]</scope>
    <source>
        <strain evidence="3 4">JCM 15900</strain>
    </source>
</reference>
<accession>A0ABN2WUF3</accession>